<evidence type="ECO:0000256" key="1">
    <source>
        <dbReference type="SAM" id="Phobius"/>
    </source>
</evidence>
<keyword evidence="1" id="KW-0812">Transmembrane</keyword>
<keyword evidence="3" id="KW-1185">Reference proteome</keyword>
<dbReference type="AlphaFoldDB" id="A0A9P7D7C0"/>
<name>A0A9P7D7C0_9AGAM</name>
<feature type="transmembrane region" description="Helical" evidence="1">
    <location>
        <begin position="182"/>
        <end position="203"/>
    </location>
</feature>
<gene>
    <name evidence="2" type="ORF">EV702DRAFT_232736</name>
</gene>
<sequence length="440" mass="48557">MSINSPVDKASFTLDTSGVMGFFGGEEALSAMSTVHLYQGRRWLGWYNSPGSYTVAKKFGQLANSRFWDGVFPGPNPTPEEMFGLDGKDGPRFIGVFSGTDMTTTGHLAYLTVQKAKETKEKNHLGGRITAPGSVSIIDVDDVKLQQGGKVPTMKIHHALCAAIPITSSLATCLTCAFARDWLAFGLIILGMVSNGLSCFVIGSGKLSFRLIKPSSYAPRGDGFLLMRNDIVILKGAEKEVTSITKAKLVLNMGDNEEFNAVGMCSLLLLSQFLVQLLLVPRATLFGQIMFLSSLVVSWAYNSFLSSLEKEKIQTDLLWKSLDYPPITKFALPNRGSQATCACFVLHAGVDLSKKSSTNFKPKKILECMIPNDTRVWEAWREHVAKQVLSKEKNKHFEPYNELIADLEDEEQQLLKQLLADAEYGYRCYQKSVETCSLTP</sequence>
<keyword evidence="1" id="KW-0472">Membrane</keyword>
<reference evidence="2" key="1">
    <citation type="journal article" date="2020" name="New Phytol.">
        <title>Comparative genomics reveals dynamic genome evolution in host specialist ectomycorrhizal fungi.</title>
        <authorList>
            <person name="Lofgren L.A."/>
            <person name="Nguyen N.H."/>
            <person name="Vilgalys R."/>
            <person name="Ruytinx J."/>
            <person name="Liao H.L."/>
            <person name="Branco S."/>
            <person name="Kuo A."/>
            <person name="LaButti K."/>
            <person name="Lipzen A."/>
            <person name="Andreopoulos W."/>
            <person name="Pangilinan J."/>
            <person name="Riley R."/>
            <person name="Hundley H."/>
            <person name="Na H."/>
            <person name="Barry K."/>
            <person name="Grigoriev I.V."/>
            <person name="Stajich J.E."/>
            <person name="Kennedy P.G."/>
        </authorList>
    </citation>
    <scope>NUCLEOTIDE SEQUENCE</scope>
    <source>
        <strain evidence="2">DOB743</strain>
    </source>
</reference>
<dbReference type="Proteomes" id="UP000714275">
    <property type="component" value="Unassembled WGS sequence"/>
</dbReference>
<evidence type="ECO:0000313" key="3">
    <source>
        <dbReference type="Proteomes" id="UP000714275"/>
    </source>
</evidence>
<accession>A0A9P7D7C0</accession>
<comment type="caution">
    <text evidence="2">The sequence shown here is derived from an EMBL/GenBank/DDBJ whole genome shotgun (WGS) entry which is preliminary data.</text>
</comment>
<dbReference type="OrthoDB" id="2366471at2759"/>
<dbReference type="EMBL" id="JABBWD010000002">
    <property type="protein sequence ID" value="KAG1782925.1"/>
    <property type="molecule type" value="Genomic_DNA"/>
</dbReference>
<organism evidence="2 3">
    <name type="scientific">Suillus placidus</name>
    <dbReference type="NCBI Taxonomy" id="48579"/>
    <lineage>
        <taxon>Eukaryota</taxon>
        <taxon>Fungi</taxon>
        <taxon>Dikarya</taxon>
        <taxon>Basidiomycota</taxon>
        <taxon>Agaricomycotina</taxon>
        <taxon>Agaricomycetes</taxon>
        <taxon>Agaricomycetidae</taxon>
        <taxon>Boletales</taxon>
        <taxon>Suillineae</taxon>
        <taxon>Suillaceae</taxon>
        <taxon>Suillus</taxon>
    </lineage>
</organism>
<keyword evidence="1" id="KW-1133">Transmembrane helix</keyword>
<evidence type="ECO:0000313" key="2">
    <source>
        <dbReference type="EMBL" id="KAG1782925.1"/>
    </source>
</evidence>
<proteinExistence type="predicted"/>
<protein>
    <submittedName>
        <fullName evidence="2">Uncharacterized protein</fullName>
    </submittedName>
</protein>